<gene>
    <name evidence="2" type="ORF">C6571_14370</name>
</gene>
<dbReference type="GO" id="GO:0006402">
    <property type="term" value="P:mRNA catabolic process"/>
    <property type="evidence" value="ECO:0007669"/>
    <property type="project" value="TreeGrafter"/>
</dbReference>
<dbReference type="EMBL" id="CP027669">
    <property type="protein sequence ID" value="AVO42320.1"/>
    <property type="molecule type" value="Genomic_DNA"/>
</dbReference>
<dbReference type="PANTHER" id="PTHR23355:SF37">
    <property type="entry name" value="EXORIBONUCLEASE 2"/>
    <property type="match status" value="1"/>
</dbReference>
<protein>
    <submittedName>
        <fullName evidence="2">Ribonuclease II</fullName>
    </submittedName>
</protein>
<accession>A0A2S0N2E8</accession>
<dbReference type="PANTHER" id="PTHR23355">
    <property type="entry name" value="RIBONUCLEASE"/>
    <property type="match status" value="1"/>
</dbReference>
<dbReference type="InterPro" id="IPR001900">
    <property type="entry name" value="RNase_II/R"/>
</dbReference>
<evidence type="ECO:0000313" key="2">
    <source>
        <dbReference type="EMBL" id="AVO42320.1"/>
    </source>
</evidence>
<dbReference type="SUPFAM" id="SSF50249">
    <property type="entry name" value="Nucleic acid-binding proteins"/>
    <property type="match status" value="1"/>
</dbReference>
<dbReference type="GO" id="GO:0003723">
    <property type="term" value="F:RNA binding"/>
    <property type="evidence" value="ECO:0007669"/>
    <property type="project" value="InterPro"/>
</dbReference>
<proteinExistence type="predicted"/>
<organism evidence="2 3">
    <name type="scientific">Simplicispira suum</name>
    <dbReference type="NCBI Taxonomy" id="2109915"/>
    <lineage>
        <taxon>Bacteria</taxon>
        <taxon>Pseudomonadati</taxon>
        <taxon>Pseudomonadota</taxon>
        <taxon>Betaproteobacteria</taxon>
        <taxon>Burkholderiales</taxon>
        <taxon>Comamonadaceae</taxon>
        <taxon>Simplicispira</taxon>
    </lineage>
</organism>
<dbReference type="InterPro" id="IPR050180">
    <property type="entry name" value="RNR_Ribonuclease"/>
</dbReference>
<name>A0A2S0N2E8_9BURK</name>
<dbReference type="GO" id="GO:0005829">
    <property type="term" value="C:cytosol"/>
    <property type="evidence" value="ECO:0007669"/>
    <property type="project" value="TreeGrafter"/>
</dbReference>
<dbReference type="InterPro" id="IPR040596">
    <property type="entry name" value="RNase_II_C_S1"/>
</dbReference>
<keyword evidence="3" id="KW-1185">Reference proteome</keyword>
<dbReference type="Proteomes" id="UP000239326">
    <property type="component" value="Chromosome"/>
</dbReference>
<dbReference type="InterPro" id="IPR012340">
    <property type="entry name" value="NA-bd_OB-fold"/>
</dbReference>
<evidence type="ECO:0000259" key="1">
    <source>
        <dbReference type="SMART" id="SM00955"/>
    </source>
</evidence>
<dbReference type="RefSeq" id="WP_106447297.1">
    <property type="nucleotide sequence ID" value="NZ_CP027669.1"/>
</dbReference>
<dbReference type="GO" id="GO:0004540">
    <property type="term" value="F:RNA nuclease activity"/>
    <property type="evidence" value="ECO:0007669"/>
    <property type="project" value="InterPro"/>
</dbReference>
<sequence length="490" mass="54209">MSQRQNFRRSDLVRIAIEAMKERGLEPEFPAGALRELAALTGPGEDKGPTVRDLTALPWSSIDNDDSLDLDQLTACAPLGGGAVKIFVAVADVDALVTKNSAIDVHARTNTTSVYTSVRIFPMLPERLSTDLTSLNDGQERLAIVTEMVVDKAGVVTHSTVHRARVLNQAKLAYDAVAAWIEGEGDLPEAARAVPGMDEQLRTQDAVAQRMRVRRREQGSLELETFQPRAVFEGERVVDIRQHLQNRARQLIEEFMIATNTCTAQFLAQNGASALRRVVRSPERWHRIVEVAAKYGERLPAEPDSLALEAFLARRRKADPLRFPDLSLVVVKLMGSGEYVVEHPKGEPIGHFGLAVRDYTHSTAPNRRYPDLVTLRMVKALLQGERSPYGTAELERLAEHCTQQEDAAQKVERSVRKSEAALYLQGMVGKKFDAVVTGASDRAVWVRIFAPPAEGMLVGGGTHLDVGQKLRVKLVETNVERGFIDFEQVL</sequence>
<feature type="domain" description="RNB" evidence="1">
    <location>
        <begin position="51"/>
        <end position="384"/>
    </location>
</feature>
<dbReference type="SMART" id="SM00955">
    <property type="entry name" value="RNB"/>
    <property type="match status" value="1"/>
</dbReference>
<dbReference type="Pfam" id="PF18614">
    <property type="entry name" value="RNase_II_C_S1"/>
    <property type="match status" value="1"/>
</dbReference>
<dbReference type="OrthoDB" id="9764149at2"/>
<evidence type="ECO:0000313" key="3">
    <source>
        <dbReference type="Proteomes" id="UP000239326"/>
    </source>
</evidence>
<dbReference type="KEGG" id="simp:C6571_14370"/>
<reference evidence="2 3" key="1">
    <citation type="submission" date="2018-03" db="EMBL/GenBank/DDBJ databases">
        <title>Genome sequencing of Simplicispira sp.</title>
        <authorList>
            <person name="Kim S.-J."/>
            <person name="Heo J."/>
            <person name="Kwon S.-W."/>
        </authorList>
    </citation>
    <scope>NUCLEOTIDE SEQUENCE [LARGE SCALE GENOMIC DNA]</scope>
    <source>
        <strain evidence="2 3">SC1-8</strain>
    </source>
</reference>
<dbReference type="AlphaFoldDB" id="A0A2S0N2E8"/>
<dbReference type="Pfam" id="PF00773">
    <property type="entry name" value="RNB"/>
    <property type="match status" value="1"/>
</dbReference>